<dbReference type="Gene3D" id="1.10.1780.10">
    <property type="entry name" value="Clp, N-terminal domain"/>
    <property type="match status" value="1"/>
</dbReference>
<dbReference type="Pfam" id="PF10431">
    <property type="entry name" value="ClpB_D2-small"/>
    <property type="match status" value="1"/>
</dbReference>
<feature type="binding site" evidence="12">
    <location>
        <position position="616"/>
    </location>
    <ligand>
        <name>ADP</name>
        <dbReference type="ChEBI" id="CHEBI:456216"/>
        <label>7</label>
    </ligand>
</feature>
<accession>A0A452CSQ7</accession>
<dbReference type="GO" id="GO:0005829">
    <property type="term" value="C:cytosol"/>
    <property type="evidence" value="ECO:0007669"/>
    <property type="project" value="TreeGrafter"/>
</dbReference>
<feature type="binding site" evidence="12">
    <location>
        <position position="183"/>
    </location>
    <ligand>
        <name>ADP</name>
        <dbReference type="ChEBI" id="CHEBI:456216"/>
        <label>2</label>
    </ligand>
</feature>
<dbReference type="SMR" id="A0A452CSQ7"/>
<dbReference type="Pfam" id="PF07724">
    <property type="entry name" value="AAA_2"/>
    <property type="match status" value="1"/>
</dbReference>
<dbReference type="SUPFAM" id="SSF81923">
    <property type="entry name" value="Double Clp-N motif"/>
    <property type="match status" value="1"/>
</dbReference>
<dbReference type="PROSITE" id="PS51903">
    <property type="entry name" value="CLP_R"/>
    <property type="match status" value="1"/>
</dbReference>
<feature type="binding site" evidence="12">
    <location>
        <position position="214"/>
    </location>
    <ligand>
        <name>ADP</name>
        <dbReference type="ChEBI" id="CHEBI:456216"/>
        <label>2</label>
    </ligand>
</feature>
<organism evidence="10">
    <name type="scientific">Calcarisporiella thermophila</name>
    <dbReference type="NCBI Taxonomy" id="911321"/>
    <lineage>
        <taxon>Eukaryota</taxon>
        <taxon>Fungi</taxon>
        <taxon>Fungi incertae sedis</taxon>
        <taxon>Mucoromycota</taxon>
        <taxon>Mucoromycota incertae sedis</taxon>
        <taxon>Calcarisporiellales</taxon>
        <taxon>Calcarisporiellaceae</taxon>
        <taxon>Calcarisporiella</taxon>
    </lineage>
</organism>
<dbReference type="SUPFAM" id="SSF52540">
    <property type="entry name" value="P-loop containing nucleoside triphosphate hydrolases"/>
    <property type="match status" value="2"/>
</dbReference>
<dbReference type="PDBsum" id="6AZY"/>
<feature type="binding site" evidence="11 12">
    <location>
        <position position="614"/>
    </location>
    <ligand>
        <name>ADP</name>
        <dbReference type="ChEBI" id="CHEBI:456216"/>
        <label>6</label>
    </ligand>
</feature>
<dbReference type="InterPro" id="IPR050130">
    <property type="entry name" value="ClpA_ClpB"/>
</dbReference>
<feature type="binding site" evidence="12">
    <location>
        <position position="219"/>
    </location>
    <ligand>
        <name>ADP</name>
        <dbReference type="ChEBI" id="CHEBI:456216"/>
        <label>4</label>
    </ligand>
</feature>
<dbReference type="SMART" id="SM01086">
    <property type="entry name" value="ClpB_D2-small"/>
    <property type="match status" value="1"/>
</dbReference>
<feature type="binding site" evidence="12">
    <location>
        <position position="383"/>
    </location>
    <ligand>
        <name>ADP</name>
        <dbReference type="ChEBI" id="CHEBI:456216"/>
        <label>5</label>
    </ligand>
</feature>
<evidence type="ECO:0000256" key="3">
    <source>
        <dbReference type="ARBA" id="ARBA00022741"/>
    </source>
</evidence>
<comment type="similarity">
    <text evidence="1 7">Belongs to the ClpA/ClpB family.</text>
</comment>
<feature type="binding site" evidence="12">
    <location>
        <position position="215"/>
    </location>
    <ligand>
        <name>ADP</name>
        <dbReference type="ChEBI" id="CHEBI:456216"/>
        <label>5</label>
    </ligand>
</feature>
<keyword evidence="2 6" id="KW-0677">Repeat</keyword>
<dbReference type="GO" id="GO:0043335">
    <property type="term" value="P:protein unfolding"/>
    <property type="evidence" value="ECO:0007669"/>
    <property type="project" value="TreeGrafter"/>
</dbReference>
<keyword evidence="5 7" id="KW-0143">Chaperone</keyword>
<dbReference type="Gene3D" id="1.10.8.60">
    <property type="match status" value="1"/>
</dbReference>
<dbReference type="InterPro" id="IPR027417">
    <property type="entry name" value="P-loop_NTPase"/>
</dbReference>
<reference evidence="10" key="1">
    <citation type="submission" date="2017-09" db="PDB data bank">
        <title>Crystal structure of Hsp104 R328M/R757M mutant from Calcarisporiella thermophila.</title>
        <authorList>
            <consortium name="Midwest Center for Structural Genomics (MCSG)"/>
            <person name="Michalska K."/>
            <person name="Bigelow L."/>
            <person name="Hatzos-Skintges C."/>
            <person name="Jedrzejczak R."/>
            <person name="Joachimiak A."/>
        </authorList>
    </citation>
    <scope>X-RAY CRYSTALLOGRAPHY (2.70 ANGSTROMS)</scope>
    <source>
        <strain evidence="10">STRAIN</strain>
    </source>
</reference>
<dbReference type="PANTHER" id="PTHR11638:SF18">
    <property type="entry name" value="HEAT SHOCK PROTEIN 104"/>
    <property type="match status" value="1"/>
</dbReference>
<feature type="binding site" evidence="11 12">
    <location>
        <position position="615"/>
    </location>
    <ligand>
        <name>ADP</name>
        <dbReference type="ChEBI" id="CHEBI:456216"/>
        <label>6</label>
    </ligand>
</feature>
<feature type="binding site" evidence="11 12">
    <location>
        <position position="612"/>
    </location>
    <ligand>
        <name>ADP</name>
        <dbReference type="ChEBI" id="CHEBI:456216"/>
        <label>6</label>
    </ligand>
</feature>
<feature type="binding site" evidence="12">
    <location>
        <position position="612"/>
    </location>
    <ligand>
        <name>ADP</name>
        <dbReference type="ChEBI" id="CHEBI:456216"/>
        <label>8</label>
    </ligand>
</feature>
<keyword evidence="8" id="KW-0175">Coiled coil</keyword>
<dbReference type="CDD" id="cd19499">
    <property type="entry name" value="RecA-like_ClpB_Hsp104-like"/>
    <property type="match status" value="1"/>
</dbReference>
<dbReference type="GO" id="GO:0051087">
    <property type="term" value="F:protein-folding chaperone binding"/>
    <property type="evidence" value="ECO:0007669"/>
    <property type="project" value="TreeGrafter"/>
</dbReference>
<feature type="binding site" evidence="12">
    <location>
        <position position="214"/>
    </location>
    <ligand>
        <name>ADP</name>
        <dbReference type="ChEBI" id="CHEBI:456216"/>
        <label>3</label>
    </ligand>
</feature>
<dbReference type="FunFam" id="3.40.50.300:FF:000120">
    <property type="entry name" value="ATP-dependent chaperone ClpB"/>
    <property type="match status" value="1"/>
</dbReference>
<dbReference type="InterPro" id="IPR003593">
    <property type="entry name" value="AAA+_ATPase"/>
</dbReference>
<feature type="binding site" evidence="11 12">
    <location>
        <position position="819"/>
    </location>
    <ligand>
        <name>ADP</name>
        <dbReference type="ChEBI" id="CHEBI:456216"/>
        <label>6</label>
    </ligand>
</feature>
<dbReference type="FunFam" id="1.10.8.60:FF:000017">
    <property type="entry name" value="ATP-dependent chaperone ClpB"/>
    <property type="match status" value="1"/>
</dbReference>
<feature type="binding site" evidence="12">
    <location>
        <position position="330"/>
    </location>
    <ligand>
        <name>ADP</name>
        <dbReference type="ChEBI" id="CHEBI:456216"/>
        <label>2</label>
    </ligand>
</feature>
<dbReference type="Pfam" id="PF00004">
    <property type="entry name" value="AAA"/>
    <property type="match status" value="1"/>
</dbReference>
<feature type="binding site" evidence="11">
    <location>
        <position position="183"/>
    </location>
    <ligand>
        <name>ADP</name>
        <dbReference type="ChEBI" id="CHEBI:456216"/>
        <label>1</label>
    </ligand>
</feature>
<dbReference type="Pfam" id="PF02861">
    <property type="entry name" value="Clp_N"/>
    <property type="match status" value="1"/>
</dbReference>
<evidence type="ECO:0007829" key="11">
    <source>
        <dbReference type="PDB" id="6AZY"/>
    </source>
</evidence>
<dbReference type="InterPro" id="IPR041546">
    <property type="entry name" value="ClpA/ClpB_AAA_lid"/>
</dbReference>
<dbReference type="GO" id="GO:0070370">
    <property type="term" value="P:cellular heat acclimation"/>
    <property type="evidence" value="ECO:0007669"/>
    <property type="project" value="TreeGrafter"/>
</dbReference>
<feature type="binding site" evidence="12">
    <location>
        <position position="616"/>
    </location>
    <ligand>
        <name>ADP</name>
        <dbReference type="ChEBI" id="CHEBI:456216"/>
        <label>8</label>
    </ligand>
</feature>
<dbReference type="FunFam" id="3.40.50.300:FF:000010">
    <property type="entry name" value="Chaperone clpB 1, putative"/>
    <property type="match status" value="1"/>
</dbReference>
<feature type="binding site" evidence="12">
    <location>
        <position position="615"/>
    </location>
    <ligand>
        <name>ADP</name>
        <dbReference type="ChEBI" id="CHEBI:456216"/>
        <label>7</label>
    </ligand>
</feature>
<protein>
    <submittedName>
        <fullName evidence="10">Heat shock protein Hsp104</fullName>
    </submittedName>
</protein>
<dbReference type="InterPro" id="IPR003959">
    <property type="entry name" value="ATPase_AAA_core"/>
</dbReference>
<feature type="coiled-coil region" evidence="8">
    <location>
        <begin position="411"/>
        <end position="525"/>
    </location>
</feature>
<dbReference type="Pfam" id="PF17871">
    <property type="entry name" value="AAA_lid_9"/>
    <property type="match status" value="1"/>
</dbReference>
<feature type="binding site" evidence="11">
    <location>
        <position position="213"/>
    </location>
    <ligand>
        <name>ADP</name>
        <dbReference type="ChEBI" id="CHEBI:456216"/>
        <label>1</label>
    </ligand>
</feature>
<evidence type="ECO:0000259" key="9">
    <source>
        <dbReference type="PROSITE" id="PS51903"/>
    </source>
</evidence>
<dbReference type="Gene3D" id="3.40.50.300">
    <property type="entry name" value="P-loop containing nucleotide triphosphate hydrolases"/>
    <property type="match status" value="3"/>
</dbReference>
<dbReference type="InterPro" id="IPR001270">
    <property type="entry name" value="ClpA/B"/>
</dbReference>
<evidence type="ECO:0000256" key="8">
    <source>
        <dbReference type="SAM" id="Coils"/>
    </source>
</evidence>
<keyword evidence="4 7" id="KW-0067">ATP-binding</keyword>
<evidence type="ECO:0000256" key="4">
    <source>
        <dbReference type="ARBA" id="ARBA00022840"/>
    </source>
</evidence>
<dbReference type="PROSITE" id="PS00871">
    <property type="entry name" value="CLPAB_2"/>
    <property type="match status" value="1"/>
</dbReference>
<dbReference type="InterPro" id="IPR036628">
    <property type="entry name" value="Clp_N_dom_sf"/>
</dbReference>
<dbReference type="FunFam" id="3.40.50.300:FF:000025">
    <property type="entry name" value="ATP-dependent Clp protease subunit"/>
    <property type="match status" value="1"/>
</dbReference>
<feature type="binding site" evidence="12">
    <location>
        <position position="819"/>
    </location>
    <ligand>
        <name>ADP</name>
        <dbReference type="ChEBI" id="CHEBI:456216"/>
        <label>8</label>
    </ligand>
</feature>
<feature type="binding site" evidence="12">
    <location>
        <position position="617"/>
    </location>
    <ligand>
        <name>ADP</name>
        <dbReference type="ChEBI" id="CHEBI:456216"/>
        <label>7</label>
    </ligand>
</feature>
<feature type="binding site" evidence="12">
    <location>
        <position position="575"/>
    </location>
    <ligand>
        <name>ADP</name>
        <dbReference type="ChEBI" id="CHEBI:456216"/>
        <label>7</label>
    </ligand>
</feature>
<feature type="binding site" evidence="11 12">
    <location>
        <position position="782"/>
    </location>
    <ligand>
        <name>ADP</name>
        <dbReference type="ChEBI" id="CHEBI:456216"/>
        <label>6</label>
    </ligand>
</feature>
<evidence type="ECO:0007829" key="12">
    <source>
        <dbReference type="PDB" id="6D00"/>
    </source>
</evidence>
<evidence type="ECO:0000256" key="6">
    <source>
        <dbReference type="PROSITE-ProRule" id="PRU01251"/>
    </source>
</evidence>
<feature type="binding site" evidence="12">
    <location>
        <position position="213"/>
    </location>
    <ligand>
        <name>ADP</name>
        <dbReference type="ChEBI" id="CHEBI:456216"/>
        <label>3</label>
    </ligand>
</feature>
<dbReference type="InterPro" id="IPR028299">
    <property type="entry name" value="ClpA/B_CS2"/>
</dbReference>
<feature type="binding site" evidence="12">
    <location>
        <position position="819"/>
    </location>
    <ligand>
        <name>ADP</name>
        <dbReference type="ChEBI" id="CHEBI:456216"/>
        <label>7</label>
    </ligand>
</feature>
<dbReference type="InterPro" id="IPR019489">
    <property type="entry name" value="Clp_ATPase_C"/>
</dbReference>
<evidence type="ECO:0000256" key="5">
    <source>
        <dbReference type="ARBA" id="ARBA00023186"/>
    </source>
</evidence>
<feature type="binding site" evidence="12">
    <location>
        <position position="387"/>
    </location>
    <ligand>
        <name>ADP</name>
        <dbReference type="ChEBI" id="CHEBI:456216"/>
        <label>3</label>
    </ligand>
</feature>
<dbReference type="GO" id="GO:0051082">
    <property type="term" value="F:unfolded protein binding"/>
    <property type="evidence" value="ECO:0007669"/>
    <property type="project" value="TreeGrafter"/>
</dbReference>
<evidence type="ECO:0000313" key="10">
    <source>
        <dbReference type="PDB" id="6AZY"/>
    </source>
</evidence>
<proteinExistence type="evidence at protein level"/>
<evidence type="ECO:0000256" key="2">
    <source>
        <dbReference type="ARBA" id="ARBA00022737"/>
    </source>
</evidence>
<dbReference type="PROSITE" id="PS00870">
    <property type="entry name" value="CLPAB_1"/>
    <property type="match status" value="1"/>
</dbReference>
<feature type="binding site" evidence="12">
    <location>
        <position position="575"/>
    </location>
    <ligand>
        <name>ADP</name>
        <dbReference type="ChEBI" id="CHEBI:456216"/>
        <label>8</label>
    </ligand>
</feature>
<sequence>SNAMSSMQFTDKATETLNAAAKYAAENSHVQLHPSHVAVVMLDEENSLFRSILEKAGGDVVSIERGFKKIMVRQPSQDPPPTEMGHSPELAKLLHYAHEHMKKQRDLYIAQDHLILALADLPSMAQVLKEGGVTKKSLENAVTHVRGNRRVESKSAEEAYEALSKYCIDLTELAASGKLDPVIGRDEIISRVIRVLSRRTKNNPCLVGEPGVGKTAIAEGLANRIVKGDIPSSLQKKVYSLDIGSLLAGAKYRGEFEERLKAVLKELKEAQAIVFIDEIHTVLGAGKSEGAIDAANLLKPMLARGELRCIGATTLTEYRQYVEKDPAFERMFQLVMVEEPSVTDTISILRGLKERYETHHGVRIADAAIVAAAQLAARYITQRFMPDKAIDLIDEACANTRVQLDSQPEAIDKLERRHLQLEVEATALEKEKDAASKQRLQEVRAEMARIQEELRPLKMKYESEKGRLDEIRNLSQRLDELKAKAEDAERRYDLARAADIRYYAIPDLEKRLAQLQAEKSQADAERADGLLAEVVGPDQIMEVVSRWTGIPVSNLQRSEKEKLLHMEEYMKQHVVGQDEAIKAICDAIRLSRTGLQNRNRPLASFLFLGPTGCGKTLCVKELAAFLFNDPGAIVRIDMSEYMEKHAVSRLVGAPPGYIGHDEGGQLTEAVRRRPYTVVLFDEMEKAHKDVSNLLLQILDDGHCTDSKGRRVDFKNTIIVMTSNLGADLFELDEGDKVSQATKNAVLATARRHFANEFINMIDELIVFNRLTPSNIRKIVDVRLKEVQERLDEKQITLDVDDKAKDLLAQQGFDPVYGARPLNRLIQHALLTQLSRLLLDGGVRPGEIAKVTVDQEGEIIVIRNHGIESPAPWADEDMVEDEDMEI</sequence>
<feature type="binding site" evidence="11">
    <location>
        <position position="214"/>
    </location>
    <ligand>
        <name>ADP</name>
        <dbReference type="ChEBI" id="CHEBI:456216"/>
        <label>1</label>
    </ligand>
</feature>
<feature type="binding site" evidence="11 12">
    <location>
        <position position="611"/>
    </location>
    <ligand>
        <name>ADP</name>
        <dbReference type="ChEBI" id="CHEBI:456216"/>
        <label>6</label>
    </ligand>
</feature>
<keyword evidence="3 7" id="KW-0547">Nucleotide-binding</keyword>
<feature type="binding site" evidence="12">
    <location>
        <position position="215"/>
    </location>
    <ligand>
        <name>ADP</name>
        <dbReference type="ChEBI" id="CHEBI:456216"/>
        <label>4</label>
    </ligand>
</feature>
<evidence type="ECO:0000256" key="1">
    <source>
        <dbReference type="ARBA" id="ARBA00008675"/>
    </source>
</evidence>
<dbReference type="PDBsum" id="6D00"/>
<dbReference type="GO" id="GO:0005524">
    <property type="term" value="F:ATP binding"/>
    <property type="evidence" value="ECO:0007669"/>
    <property type="project" value="UniProtKB-KW"/>
</dbReference>
<evidence type="ECO:0000256" key="7">
    <source>
        <dbReference type="RuleBase" id="RU004432"/>
    </source>
</evidence>
<feature type="binding site" evidence="12">
    <location>
        <position position="214"/>
    </location>
    <ligand>
        <name>ADP</name>
        <dbReference type="ChEBI" id="CHEBI:456216"/>
        <label>4</label>
    </ligand>
</feature>
<dbReference type="InterPro" id="IPR018368">
    <property type="entry name" value="ClpA/B_CS1"/>
</dbReference>
<dbReference type="PDB" id="6D00">
    <property type="method" value="EM"/>
    <property type="resolution" value="4.00 A"/>
    <property type="chains" value="1/2/3/4/5/6=3-885"/>
</dbReference>
<dbReference type="PRINTS" id="PR00300">
    <property type="entry name" value="CLPPROTEASEA"/>
</dbReference>
<name>A0A452CSQ7_9FUNG</name>
<dbReference type="PDB" id="6AZY">
    <property type="method" value="X-ray"/>
    <property type="resolution" value="2.70 A"/>
    <property type="chains" value="A=1-885"/>
</dbReference>
<feature type="binding site" evidence="12">
    <location>
        <position position="612"/>
    </location>
    <ligand>
        <name>ADP</name>
        <dbReference type="ChEBI" id="CHEBI:456216"/>
        <label>7</label>
    </ligand>
</feature>
<feature type="binding site" evidence="12">
    <location>
        <position position="215"/>
    </location>
    <ligand>
        <name>ADP</name>
        <dbReference type="ChEBI" id="CHEBI:456216"/>
        <label>3</label>
    </ligand>
</feature>
<feature type="binding site" evidence="12">
    <location>
        <position position="330"/>
    </location>
    <ligand>
        <name>ADP</name>
        <dbReference type="ChEBI" id="CHEBI:456216"/>
        <label>5</label>
    </ligand>
</feature>
<dbReference type="GO" id="GO:0016887">
    <property type="term" value="F:ATP hydrolysis activity"/>
    <property type="evidence" value="ECO:0007669"/>
    <property type="project" value="InterPro"/>
</dbReference>
<feature type="binding site" evidence="12">
    <location>
        <position position="330"/>
    </location>
    <ligand>
        <name>ADP</name>
        <dbReference type="ChEBI" id="CHEBI:456216"/>
        <label>4</label>
    </ligand>
</feature>
<feature type="binding site" evidence="12">
    <location>
        <position position="782"/>
    </location>
    <ligand>
        <name>ADP</name>
        <dbReference type="ChEBI" id="CHEBI:456216"/>
        <label>7</label>
    </ligand>
</feature>
<dbReference type="PANTHER" id="PTHR11638">
    <property type="entry name" value="ATP-DEPENDENT CLP PROTEASE"/>
    <property type="match status" value="1"/>
</dbReference>
<gene>
    <name evidence="10" type="ORF">Calth2p4_003362</name>
</gene>
<reference evidence="11 12" key="2">
    <citation type="journal article" date="2019" name="Structure">
        <title>Structure of Calcarisporiella thermophila Hsp104 Disaggregase that Antagonizes Diverse Proteotoxic Misfolding Events.</title>
        <authorList>
            <person name="Michalska K."/>
            <person name="Zhang K."/>
            <person name="March Z.M."/>
            <person name="Hatzos-Skintges C."/>
            <person name="Pintilie G."/>
            <person name="Bigelow L."/>
            <person name="Castellano L.M."/>
            <person name="Miles L.J."/>
            <person name="Jackrel M.E."/>
            <person name="Chuang E."/>
            <person name="Jedrzejczak R."/>
            <person name="Shorter J."/>
            <person name="Chiu W."/>
            <person name="Joachimiak A."/>
        </authorList>
    </citation>
    <scope>X-RAY CRYSTALLOGRAPHY (2.70 ANGSTROMS) IN COMPLEX WITH ADP</scope>
</reference>
<feature type="binding site" evidence="11 12">
    <location>
        <position position="575"/>
    </location>
    <ligand>
        <name>ADP</name>
        <dbReference type="ChEBI" id="CHEBI:456216"/>
        <label>6</label>
    </ligand>
</feature>
<feature type="binding site" evidence="11">
    <location>
        <position position="215"/>
    </location>
    <ligand>
        <name>ADP</name>
        <dbReference type="ChEBI" id="CHEBI:456216"/>
        <label>1</label>
    </ligand>
</feature>
<feature type="binding site" evidence="11">
    <location>
        <position position="211"/>
    </location>
    <ligand>
        <name>ADP</name>
        <dbReference type="ChEBI" id="CHEBI:456216"/>
        <label>1</label>
    </ligand>
</feature>
<feature type="binding site" evidence="11">
    <location>
        <position position="216"/>
    </location>
    <ligand>
        <name>ADP</name>
        <dbReference type="ChEBI" id="CHEBI:456216"/>
        <label>1</label>
    </ligand>
</feature>
<dbReference type="CDD" id="cd00009">
    <property type="entry name" value="AAA"/>
    <property type="match status" value="1"/>
</dbReference>
<feature type="binding site" evidence="12">
    <location>
        <position position="215"/>
    </location>
    <ligand>
        <name>ADP</name>
        <dbReference type="ChEBI" id="CHEBI:456216"/>
        <label>2</label>
    </ligand>
</feature>
<dbReference type="SMART" id="SM00382">
    <property type="entry name" value="AAA"/>
    <property type="match status" value="2"/>
</dbReference>
<feature type="binding site" evidence="11 12">
    <location>
        <position position="613"/>
    </location>
    <ligand>
        <name>ADP</name>
        <dbReference type="ChEBI" id="CHEBI:456216"/>
        <label>6</label>
    </ligand>
</feature>
<keyword evidence="11 12" id="KW-0002">3D-structure</keyword>
<dbReference type="AlphaFoldDB" id="A0A452CSQ7"/>
<dbReference type="InterPro" id="IPR004176">
    <property type="entry name" value="Clp_R_N"/>
</dbReference>
<feature type="binding site" evidence="12">
    <location>
        <position position="615"/>
    </location>
    <ligand>
        <name>ADP</name>
        <dbReference type="ChEBI" id="CHEBI:456216"/>
        <label>8</label>
    </ligand>
</feature>
<feature type="binding site" evidence="12">
    <location>
        <position position="822"/>
    </location>
    <ligand>
        <name>ADP</name>
        <dbReference type="ChEBI" id="CHEBI:456216"/>
        <label>8</label>
    </ligand>
</feature>
<dbReference type="GO" id="GO:0042026">
    <property type="term" value="P:protein refolding"/>
    <property type="evidence" value="ECO:0007669"/>
    <property type="project" value="TreeGrafter"/>
</dbReference>
<feature type="binding site" evidence="11 12">
    <location>
        <position position="616"/>
    </location>
    <ligand>
        <name>ADP</name>
        <dbReference type="ChEBI" id="CHEBI:456216"/>
        <label>6</label>
    </ligand>
</feature>
<feature type="domain" description="Clp R" evidence="9">
    <location>
        <begin position="4"/>
        <end position="148"/>
    </location>
</feature>
<feature type="binding site" evidence="12">
    <location>
        <position position="214"/>
    </location>
    <ligand>
        <name>ADP</name>
        <dbReference type="ChEBI" id="CHEBI:456216"/>
        <label>5</label>
    </ligand>
</feature>
<feature type="binding site" evidence="12">
    <location>
        <position position="213"/>
    </location>
    <ligand>
        <name>ADP</name>
        <dbReference type="ChEBI" id="CHEBI:456216"/>
        <label>2</label>
    </ligand>
</feature>